<protein>
    <submittedName>
        <fullName evidence="1">Uncharacterized protein</fullName>
    </submittedName>
</protein>
<sequence length="145" mass="16976">MASYKSPQSATTDKIFLPPFSHTLKHGHVRTPIMSPCLISMHKVRPAWRRDRWRKLARAGIILRLPLVEGRSDIETEDTRVETNVFNHHRLPFRWLLDLETLGTTRPEQQHTRSFCIGMKRNSGAVWDMGLSDRARWSLLRSLEY</sequence>
<evidence type="ECO:0000313" key="1">
    <source>
        <dbReference type="EMBL" id="GBM52746.1"/>
    </source>
</evidence>
<evidence type="ECO:0000313" key="2">
    <source>
        <dbReference type="Proteomes" id="UP000499080"/>
    </source>
</evidence>
<reference evidence="1 2" key="1">
    <citation type="journal article" date="2019" name="Sci. Rep.">
        <title>Orb-weaving spider Araneus ventricosus genome elucidates the spidroin gene catalogue.</title>
        <authorList>
            <person name="Kono N."/>
            <person name="Nakamura H."/>
            <person name="Ohtoshi R."/>
            <person name="Moran D.A.P."/>
            <person name="Shinohara A."/>
            <person name="Yoshida Y."/>
            <person name="Fujiwara M."/>
            <person name="Mori M."/>
            <person name="Tomita M."/>
            <person name="Arakawa K."/>
        </authorList>
    </citation>
    <scope>NUCLEOTIDE SEQUENCE [LARGE SCALE GENOMIC DNA]</scope>
</reference>
<gene>
    <name evidence="1" type="ORF">AVEN_238720_1</name>
</gene>
<organism evidence="1 2">
    <name type="scientific">Araneus ventricosus</name>
    <name type="common">Orbweaver spider</name>
    <name type="synonym">Epeira ventricosa</name>
    <dbReference type="NCBI Taxonomy" id="182803"/>
    <lineage>
        <taxon>Eukaryota</taxon>
        <taxon>Metazoa</taxon>
        <taxon>Ecdysozoa</taxon>
        <taxon>Arthropoda</taxon>
        <taxon>Chelicerata</taxon>
        <taxon>Arachnida</taxon>
        <taxon>Araneae</taxon>
        <taxon>Araneomorphae</taxon>
        <taxon>Entelegynae</taxon>
        <taxon>Araneoidea</taxon>
        <taxon>Araneidae</taxon>
        <taxon>Araneus</taxon>
    </lineage>
</organism>
<accession>A0A4Y2GIZ4</accession>
<dbReference type="EMBL" id="BGPR01001392">
    <property type="protein sequence ID" value="GBM52746.1"/>
    <property type="molecule type" value="Genomic_DNA"/>
</dbReference>
<dbReference type="AlphaFoldDB" id="A0A4Y2GIZ4"/>
<name>A0A4Y2GIZ4_ARAVE</name>
<keyword evidence="2" id="KW-1185">Reference proteome</keyword>
<comment type="caution">
    <text evidence="1">The sequence shown here is derived from an EMBL/GenBank/DDBJ whole genome shotgun (WGS) entry which is preliminary data.</text>
</comment>
<dbReference type="Proteomes" id="UP000499080">
    <property type="component" value="Unassembled WGS sequence"/>
</dbReference>
<proteinExistence type="predicted"/>